<sequence>MGWHEEILAEVDCRNRDWACSSVAAAHKAMQVHLDCLVDECPAKSAAFYKLKAEGKLVPDSGRTT</sequence>
<dbReference type="Proteomes" id="UP001519325">
    <property type="component" value="Unassembled WGS sequence"/>
</dbReference>
<gene>
    <name evidence="1" type="ORF">BJ987_006911</name>
</gene>
<protein>
    <submittedName>
        <fullName evidence="1">Uncharacterized protein</fullName>
    </submittedName>
</protein>
<dbReference type="EMBL" id="JAGGMR010000001">
    <property type="protein sequence ID" value="MBP2194010.1"/>
    <property type="molecule type" value="Genomic_DNA"/>
</dbReference>
<organism evidence="1 2">
    <name type="scientific">Nocardia goodfellowii</name>
    <dbReference type="NCBI Taxonomy" id="882446"/>
    <lineage>
        <taxon>Bacteria</taxon>
        <taxon>Bacillati</taxon>
        <taxon>Actinomycetota</taxon>
        <taxon>Actinomycetes</taxon>
        <taxon>Mycobacteriales</taxon>
        <taxon>Nocardiaceae</taxon>
        <taxon>Nocardia</taxon>
    </lineage>
</organism>
<comment type="caution">
    <text evidence="1">The sequence shown here is derived from an EMBL/GenBank/DDBJ whole genome shotgun (WGS) entry which is preliminary data.</text>
</comment>
<name>A0ABS4QQN5_9NOCA</name>
<proteinExistence type="predicted"/>
<evidence type="ECO:0000313" key="2">
    <source>
        <dbReference type="Proteomes" id="UP001519325"/>
    </source>
</evidence>
<reference evidence="1 2" key="1">
    <citation type="submission" date="2021-03" db="EMBL/GenBank/DDBJ databases">
        <title>Sequencing the genomes of 1000 actinobacteria strains.</title>
        <authorList>
            <person name="Klenk H.-P."/>
        </authorList>
    </citation>
    <scope>NUCLEOTIDE SEQUENCE [LARGE SCALE GENOMIC DNA]</scope>
    <source>
        <strain evidence="1 2">DSM 45516</strain>
    </source>
</reference>
<dbReference type="RefSeq" id="WP_245366264.1">
    <property type="nucleotide sequence ID" value="NZ_JAGGMR010000001.1"/>
</dbReference>
<accession>A0ABS4QQN5</accession>
<keyword evidence="2" id="KW-1185">Reference proteome</keyword>
<evidence type="ECO:0000313" key="1">
    <source>
        <dbReference type="EMBL" id="MBP2194010.1"/>
    </source>
</evidence>